<evidence type="ECO:0000256" key="1">
    <source>
        <dbReference type="ARBA" id="ARBA00022603"/>
    </source>
</evidence>
<dbReference type="PANTHER" id="PTHR10509:SF14">
    <property type="entry name" value="CAFFEOYL-COA O-METHYLTRANSFERASE 3-RELATED"/>
    <property type="match status" value="1"/>
</dbReference>
<dbReference type="SUPFAM" id="SSF53335">
    <property type="entry name" value="S-adenosyl-L-methionine-dependent methyltransferases"/>
    <property type="match status" value="1"/>
</dbReference>
<comment type="caution">
    <text evidence="5">The sequence shown here is derived from an EMBL/GenBank/DDBJ whole genome shotgun (WGS) entry which is preliminary data.</text>
</comment>
<accession>A0A1E3JC19</accession>
<dbReference type="InterPro" id="IPR002935">
    <property type="entry name" value="SAM_O-MeTrfase"/>
</dbReference>
<dbReference type="InterPro" id="IPR029063">
    <property type="entry name" value="SAM-dependent_MTases_sf"/>
</dbReference>
<evidence type="ECO:0000256" key="3">
    <source>
        <dbReference type="ARBA" id="ARBA00022691"/>
    </source>
</evidence>
<dbReference type="GO" id="GO:0008171">
    <property type="term" value="F:O-methyltransferase activity"/>
    <property type="evidence" value="ECO:0007669"/>
    <property type="project" value="InterPro"/>
</dbReference>
<dbReference type="AlphaFoldDB" id="A0A1E3JC19"/>
<keyword evidence="2" id="KW-0808">Transferase</keyword>
<dbReference type="PROSITE" id="PS51682">
    <property type="entry name" value="SAM_OMT_I"/>
    <property type="match status" value="1"/>
</dbReference>
<keyword evidence="1" id="KW-0489">Methyltransferase</keyword>
<organism evidence="5 6">
    <name type="scientific">Cryptococcus wingfieldii CBS 7118</name>
    <dbReference type="NCBI Taxonomy" id="1295528"/>
    <lineage>
        <taxon>Eukaryota</taxon>
        <taxon>Fungi</taxon>
        <taxon>Dikarya</taxon>
        <taxon>Basidiomycota</taxon>
        <taxon>Agaricomycotina</taxon>
        <taxon>Tremellomycetes</taxon>
        <taxon>Tremellales</taxon>
        <taxon>Cryptococcaceae</taxon>
        <taxon>Cryptococcus</taxon>
    </lineage>
</organism>
<dbReference type="Proteomes" id="UP000094819">
    <property type="component" value="Unassembled WGS sequence"/>
</dbReference>
<evidence type="ECO:0000256" key="4">
    <source>
        <dbReference type="ARBA" id="ARBA00023453"/>
    </source>
</evidence>
<dbReference type="GO" id="GO:0008757">
    <property type="term" value="F:S-adenosylmethionine-dependent methyltransferase activity"/>
    <property type="evidence" value="ECO:0007669"/>
    <property type="project" value="TreeGrafter"/>
</dbReference>
<dbReference type="PANTHER" id="PTHR10509">
    <property type="entry name" value="O-METHYLTRANSFERASE-RELATED"/>
    <property type="match status" value="1"/>
</dbReference>
<protein>
    <recommendedName>
        <fullName evidence="7">O-methyltransferase</fullName>
    </recommendedName>
</protein>
<comment type="similarity">
    <text evidence="4">Belongs to the class I-like SAM-binding methyltransferase superfamily. Cation-dependent O-methyltransferase family.</text>
</comment>
<evidence type="ECO:0000313" key="5">
    <source>
        <dbReference type="EMBL" id="ODN98430.1"/>
    </source>
</evidence>
<gene>
    <name evidence="5" type="ORF">L198_03674</name>
</gene>
<keyword evidence="3" id="KW-0949">S-adenosyl-L-methionine</keyword>
<evidence type="ECO:0000313" key="6">
    <source>
        <dbReference type="Proteomes" id="UP000094819"/>
    </source>
</evidence>
<dbReference type="EMBL" id="AWGH01000009">
    <property type="protein sequence ID" value="ODN98430.1"/>
    <property type="molecule type" value="Genomic_DNA"/>
</dbReference>
<evidence type="ECO:0000256" key="2">
    <source>
        <dbReference type="ARBA" id="ARBA00022679"/>
    </source>
</evidence>
<dbReference type="GeneID" id="30192887"/>
<evidence type="ECO:0008006" key="7">
    <source>
        <dbReference type="Google" id="ProtNLM"/>
    </source>
</evidence>
<dbReference type="RefSeq" id="XP_019032292.1">
    <property type="nucleotide sequence ID" value="XM_019175802.1"/>
</dbReference>
<dbReference type="InterPro" id="IPR050362">
    <property type="entry name" value="Cation-dep_OMT"/>
</dbReference>
<name>A0A1E3JC19_9TREE</name>
<proteinExistence type="inferred from homology"/>
<dbReference type="GO" id="GO:0032259">
    <property type="term" value="P:methylation"/>
    <property type="evidence" value="ECO:0007669"/>
    <property type="project" value="UniProtKB-KW"/>
</dbReference>
<sequence length="245" mass="26298">MSASEEYTVPGESSFPTHAEVDHYLLPKLATASSPAADPSLPLMEAHALASGLPSIAVSPLQGQFLTVLVLSIGAKRVLEVGTLAGVSTFFLAKGLPEDGQLDTLEVSEKHAQVAQDNFERIGIVPKPRVHVGPASETLRKMKAPVEGLLYDFVFIDADKAGTLEYVKQSLRMLRKGGLIVIDNAIRGGRVALTEAQDPDPEVTGMRALFDWIEEDDGRTVLANVTQTVGAKFYDGFAILTKLVN</sequence>
<dbReference type="CDD" id="cd02440">
    <property type="entry name" value="AdoMet_MTases"/>
    <property type="match status" value="1"/>
</dbReference>
<dbReference type="Gene3D" id="3.40.50.150">
    <property type="entry name" value="Vaccinia Virus protein VP39"/>
    <property type="match status" value="1"/>
</dbReference>
<dbReference type="Pfam" id="PF01596">
    <property type="entry name" value="Methyltransf_3"/>
    <property type="match status" value="1"/>
</dbReference>
<dbReference type="OrthoDB" id="10251242at2759"/>
<keyword evidence="6" id="KW-1185">Reference proteome</keyword>
<reference evidence="5 6" key="1">
    <citation type="submission" date="2016-06" db="EMBL/GenBank/DDBJ databases">
        <title>Evolution of pathogenesis and genome organization in the Tremellales.</title>
        <authorList>
            <person name="Cuomo C."/>
            <person name="Litvintseva A."/>
            <person name="Heitman J."/>
            <person name="Chen Y."/>
            <person name="Sun S."/>
            <person name="Springer D."/>
            <person name="Dromer F."/>
            <person name="Young S."/>
            <person name="Zeng Q."/>
            <person name="Chapman S."/>
            <person name="Gujja S."/>
            <person name="Saif S."/>
            <person name="Birren B."/>
        </authorList>
    </citation>
    <scope>NUCLEOTIDE SEQUENCE [LARGE SCALE GENOMIC DNA]</scope>
    <source>
        <strain evidence="5 6">CBS 7118</strain>
    </source>
</reference>